<sequence length="90" mass="10960">MSKSSLLSRDVKGIEIGRFVHFSLLTIFKFLSYFLSPIYYCPMQYCLRLRESRALIHNFFRKQIRPRPKFFSFLYNFFSLINIAFFNSFF</sequence>
<protein>
    <submittedName>
        <fullName evidence="1">Uncharacterized protein</fullName>
    </submittedName>
</protein>
<keyword evidence="2" id="KW-1185">Reference proteome</keyword>
<dbReference type="Proteomes" id="UP001497535">
    <property type="component" value="Unassembled WGS sequence"/>
</dbReference>
<comment type="caution">
    <text evidence="1">The sequence shown here is derived from an EMBL/GenBank/DDBJ whole genome shotgun (WGS) entry which is preliminary data.</text>
</comment>
<proteinExistence type="predicted"/>
<accession>A0ACB0Y2H2</accession>
<evidence type="ECO:0000313" key="1">
    <source>
        <dbReference type="EMBL" id="CAK5028989.1"/>
    </source>
</evidence>
<organism evidence="1 2">
    <name type="scientific">Meloidogyne enterolobii</name>
    <name type="common">Root-knot nematode worm</name>
    <name type="synonym">Meloidogyne mayaguensis</name>
    <dbReference type="NCBI Taxonomy" id="390850"/>
    <lineage>
        <taxon>Eukaryota</taxon>
        <taxon>Metazoa</taxon>
        <taxon>Ecdysozoa</taxon>
        <taxon>Nematoda</taxon>
        <taxon>Chromadorea</taxon>
        <taxon>Rhabditida</taxon>
        <taxon>Tylenchina</taxon>
        <taxon>Tylenchomorpha</taxon>
        <taxon>Tylenchoidea</taxon>
        <taxon>Meloidogynidae</taxon>
        <taxon>Meloidogyninae</taxon>
        <taxon>Meloidogyne</taxon>
    </lineage>
</organism>
<name>A0ACB0Y2H2_MELEN</name>
<reference evidence="1" key="1">
    <citation type="submission" date="2023-11" db="EMBL/GenBank/DDBJ databases">
        <authorList>
            <person name="Poullet M."/>
        </authorList>
    </citation>
    <scope>NUCLEOTIDE SEQUENCE</scope>
    <source>
        <strain evidence="1">E1834</strain>
    </source>
</reference>
<dbReference type="EMBL" id="CAVMJV010000005">
    <property type="protein sequence ID" value="CAK5028989.1"/>
    <property type="molecule type" value="Genomic_DNA"/>
</dbReference>
<gene>
    <name evidence="1" type="ORF">MENTE1834_LOCUS6775</name>
</gene>
<evidence type="ECO:0000313" key="2">
    <source>
        <dbReference type="Proteomes" id="UP001497535"/>
    </source>
</evidence>